<evidence type="ECO:0000313" key="3">
    <source>
        <dbReference type="Proteomes" id="UP000216057"/>
    </source>
</evidence>
<comment type="caution">
    <text evidence="2">The sequence shown here is derived from an EMBL/GenBank/DDBJ whole genome shotgun (WGS) entry which is preliminary data.</text>
</comment>
<feature type="region of interest" description="Disordered" evidence="1">
    <location>
        <begin position="1"/>
        <end position="36"/>
    </location>
</feature>
<reference evidence="2 3" key="1">
    <citation type="journal article" date="2017" name="BMC Genomics">
        <title>Comparative genomic and phylogenomic analyses of the Bifidobacteriaceae family.</title>
        <authorList>
            <person name="Lugli G.A."/>
            <person name="Milani C."/>
            <person name="Turroni F."/>
            <person name="Duranti S."/>
            <person name="Mancabelli L."/>
            <person name="Mangifesta M."/>
            <person name="Ferrario C."/>
            <person name="Modesto M."/>
            <person name="Mattarelli P."/>
            <person name="Jiri K."/>
            <person name="van Sinderen D."/>
            <person name="Ventura M."/>
        </authorList>
    </citation>
    <scope>NUCLEOTIDE SEQUENCE [LARGE SCALE GENOMIC DNA]</scope>
    <source>
        <strain evidence="2 3">DSM 100216</strain>
    </source>
</reference>
<protein>
    <submittedName>
        <fullName evidence="2">Uncharacterized protein</fullName>
    </submittedName>
</protein>
<organism evidence="2 3">
    <name type="scientific">Bifidobacterium eulemuris</name>
    <dbReference type="NCBI Taxonomy" id="1765219"/>
    <lineage>
        <taxon>Bacteria</taxon>
        <taxon>Bacillati</taxon>
        <taxon>Actinomycetota</taxon>
        <taxon>Actinomycetes</taxon>
        <taxon>Bifidobacteriales</taxon>
        <taxon>Bifidobacteriaceae</taxon>
        <taxon>Bifidobacterium</taxon>
    </lineage>
</organism>
<proteinExistence type="predicted"/>
<dbReference type="Proteomes" id="UP000216057">
    <property type="component" value="Unassembled WGS sequence"/>
</dbReference>
<name>A0A261G9D8_9BIFI</name>
<sequence>MVRRSFDSGLTASAQDDVERMGPSAQDDGEKMAFPS</sequence>
<evidence type="ECO:0000256" key="1">
    <source>
        <dbReference type="SAM" id="MobiDB-lite"/>
    </source>
</evidence>
<accession>A0A261G9D8</accession>
<gene>
    <name evidence="2" type="ORF">BEUL_1050</name>
</gene>
<dbReference type="EMBL" id="MWWZ01000006">
    <property type="protein sequence ID" value="OZG68039.1"/>
    <property type="molecule type" value="Genomic_DNA"/>
</dbReference>
<evidence type="ECO:0000313" key="2">
    <source>
        <dbReference type="EMBL" id="OZG68039.1"/>
    </source>
</evidence>
<dbReference type="AlphaFoldDB" id="A0A261G9D8"/>